<evidence type="ECO:0000256" key="3">
    <source>
        <dbReference type="ARBA" id="ARBA00022578"/>
    </source>
</evidence>
<dbReference type="eggNOG" id="COG0675">
    <property type="taxonomic scope" value="Bacteria"/>
</dbReference>
<dbReference type="InterPro" id="IPR001959">
    <property type="entry name" value="Transposase"/>
</dbReference>
<sequence>MQRSMNAKVPIAWLVSPSPMNLNVPNCQGASASDRNWGEVPSQVLQDAVKRVDRAFDDFFRRVENREVPGYPRFRSRSRYASLTFKQYGNSFNLLPGTKGNKGTLVLTKLGHVKMIMHRPIKGTPKTAIVQRTQTGKWFVSISVEIPKEEVLSSRLPEAGEAVGIDVGLSTFAYLSTGEAIANPRFFRAEAAALARVQRKLSKAPKGSKKRTKKRKVVARVYERIGNRRKNFIEQEVCKLMKRFGLLAVEALVVRNMIRNPKLAKSIADVSWSQFFGRLQAKAEEAWRQVVRVNPAYTSQTCSACGHRQPMPLSVRVYECPHCGLVIDRDHNGSKNILVEVFIAVGRHSRVIPEAPGL</sequence>
<feature type="domain" description="Probable transposase IS891/IS1136/IS1341" evidence="6">
    <location>
        <begin position="141"/>
        <end position="259"/>
    </location>
</feature>
<dbReference type="AlphaFoldDB" id="D6U0U4"/>
<dbReference type="GO" id="GO:0006310">
    <property type="term" value="P:DNA recombination"/>
    <property type="evidence" value="ECO:0007669"/>
    <property type="project" value="UniProtKB-KW"/>
</dbReference>
<comment type="caution">
    <text evidence="8">The sequence shown here is derived from an EMBL/GenBank/DDBJ whole genome shotgun (WGS) entry which is preliminary data.</text>
</comment>
<feature type="domain" description="Cas12f1-like TNB" evidence="7">
    <location>
        <begin position="272"/>
        <end position="337"/>
    </location>
</feature>
<evidence type="ECO:0000256" key="4">
    <source>
        <dbReference type="ARBA" id="ARBA00023125"/>
    </source>
</evidence>
<dbReference type="Proteomes" id="UP000004508">
    <property type="component" value="Unassembled WGS sequence"/>
</dbReference>
<evidence type="ECO:0000259" key="6">
    <source>
        <dbReference type="Pfam" id="PF01385"/>
    </source>
</evidence>
<evidence type="ECO:0000259" key="7">
    <source>
        <dbReference type="Pfam" id="PF07282"/>
    </source>
</evidence>
<name>D6U0U4_KTERA</name>
<dbReference type="InterPro" id="IPR010095">
    <property type="entry name" value="Cas12f1-like_TNB"/>
</dbReference>
<protein>
    <submittedName>
        <fullName evidence="8">Transposase, IS605 OrfB family</fullName>
    </submittedName>
</protein>
<keyword evidence="3" id="KW-0815">Transposition</keyword>
<organism evidence="8 9">
    <name type="scientific">Ktedonobacter racemifer DSM 44963</name>
    <dbReference type="NCBI Taxonomy" id="485913"/>
    <lineage>
        <taxon>Bacteria</taxon>
        <taxon>Bacillati</taxon>
        <taxon>Chloroflexota</taxon>
        <taxon>Ktedonobacteria</taxon>
        <taxon>Ktedonobacterales</taxon>
        <taxon>Ktedonobacteraceae</taxon>
        <taxon>Ktedonobacter</taxon>
    </lineage>
</organism>
<dbReference type="PANTHER" id="PTHR30405">
    <property type="entry name" value="TRANSPOSASE"/>
    <property type="match status" value="1"/>
</dbReference>
<dbReference type="Pfam" id="PF07282">
    <property type="entry name" value="Cas12f1-like_TNB"/>
    <property type="match status" value="1"/>
</dbReference>
<evidence type="ECO:0000313" key="9">
    <source>
        <dbReference type="Proteomes" id="UP000004508"/>
    </source>
</evidence>
<gene>
    <name evidence="8" type="ORF">Krac_3246</name>
</gene>
<dbReference type="PANTHER" id="PTHR30405:SF25">
    <property type="entry name" value="RNA-GUIDED DNA ENDONUCLEASE INSQ-RELATED"/>
    <property type="match status" value="1"/>
</dbReference>
<reference evidence="8 9" key="1">
    <citation type="journal article" date="2011" name="Stand. Genomic Sci.">
        <title>Non-contiguous finished genome sequence and contextual data of the filamentous soil bacterium Ktedonobacter racemifer type strain (SOSP1-21).</title>
        <authorList>
            <person name="Chang Y.J."/>
            <person name="Land M."/>
            <person name="Hauser L."/>
            <person name="Chertkov O."/>
            <person name="Del Rio T.G."/>
            <person name="Nolan M."/>
            <person name="Copeland A."/>
            <person name="Tice H."/>
            <person name="Cheng J.F."/>
            <person name="Lucas S."/>
            <person name="Han C."/>
            <person name="Goodwin L."/>
            <person name="Pitluck S."/>
            <person name="Ivanova N."/>
            <person name="Ovchinikova G."/>
            <person name="Pati A."/>
            <person name="Chen A."/>
            <person name="Palaniappan K."/>
            <person name="Mavromatis K."/>
            <person name="Liolios K."/>
            <person name="Brettin T."/>
            <person name="Fiebig A."/>
            <person name="Rohde M."/>
            <person name="Abt B."/>
            <person name="Goker M."/>
            <person name="Detter J.C."/>
            <person name="Woyke T."/>
            <person name="Bristow J."/>
            <person name="Eisen J.A."/>
            <person name="Markowitz V."/>
            <person name="Hugenholtz P."/>
            <person name="Kyrpides N.C."/>
            <person name="Klenk H.P."/>
            <person name="Lapidus A."/>
        </authorList>
    </citation>
    <scope>NUCLEOTIDE SEQUENCE [LARGE SCALE GENOMIC DNA]</scope>
    <source>
        <strain evidence="9">DSM 44963</strain>
    </source>
</reference>
<evidence type="ECO:0000256" key="5">
    <source>
        <dbReference type="ARBA" id="ARBA00023172"/>
    </source>
</evidence>
<dbReference type="GO" id="GO:0003677">
    <property type="term" value="F:DNA binding"/>
    <property type="evidence" value="ECO:0007669"/>
    <property type="project" value="UniProtKB-KW"/>
</dbReference>
<keyword evidence="5" id="KW-0233">DNA recombination</keyword>
<evidence type="ECO:0000313" key="8">
    <source>
        <dbReference type="EMBL" id="EFH82434.1"/>
    </source>
</evidence>
<dbReference type="InterPro" id="IPR051399">
    <property type="entry name" value="RNA-guided_DNA_endo/Transpos"/>
</dbReference>
<comment type="similarity">
    <text evidence="1">In the C-terminal section; belongs to the transposase 35 family.</text>
</comment>
<keyword evidence="9" id="KW-1185">Reference proteome</keyword>
<dbReference type="Pfam" id="PF01385">
    <property type="entry name" value="OrfB_IS605"/>
    <property type="match status" value="1"/>
</dbReference>
<keyword evidence="4" id="KW-0238">DNA-binding</keyword>
<dbReference type="GO" id="GO:0032196">
    <property type="term" value="P:transposition"/>
    <property type="evidence" value="ECO:0007669"/>
    <property type="project" value="UniProtKB-KW"/>
</dbReference>
<dbReference type="InParanoid" id="D6U0U4"/>
<proteinExistence type="inferred from homology"/>
<comment type="similarity">
    <text evidence="2">In the N-terminal section; belongs to the transposase 2 family.</text>
</comment>
<accession>D6U0U4</accession>
<dbReference type="NCBIfam" id="NF040570">
    <property type="entry name" value="guided_TnpB"/>
    <property type="match status" value="1"/>
</dbReference>
<evidence type="ECO:0000256" key="2">
    <source>
        <dbReference type="ARBA" id="ARBA00011044"/>
    </source>
</evidence>
<evidence type="ECO:0000256" key="1">
    <source>
        <dbReference type="ARBA" id="ARBA00008761"/>
    </source>
</evidence>
<dbReference type="EMBL" id="ADVG01000004">
    <property type="protein sequence ID" value="EFH82434.1"/>
    <property type="molecule type" value="Genomic_DNA"/>
</dbReference>